<dbReference type="EMBL" id="FQXK01000044">
    <property type="protein sequence ID" value="SHI86580.1"/>
    <property type="molecule type" value="Genomic_DNA"/>
</dbReference>
<evidence type="ECO:0000313" key="10">
    <source>
        <dbReference type="EMBL" id="SHI86580.1"/>
    </source>
</evidence>
<evidence type="ECO:0000256" key="7">
    <source>
        <dbReference type="SAM" id="Phobius"/>
    </source>
</evidence>
<proteinExistence type="inferred from homology"/>
<feature type="transmembrane region" description="Helical" evidence="7">
    <location>
        <begin position="6"/>
        <end position="30"/>
    </location>
</feature>
<evidence type="ECO:0000313" key="11">
    <source>
        <dbReference type="Proteomes" id="UP000184278"/>
    </source>
</evidence>
<dbReference type="InterPro" id="IPR050882">
    <property type="entry name" value="Prepilin_peptidase/N-MTase"/>
</dbReference>
<evidence type="ECO:0000256" key="2">
    <source>
        <dbReference type="ARBA" id="ARBA00005801"/>
    </source>
</evidence>
<sequence>MHDLPVVFYVLLFIYGIVIGSFVNVLIYRLPKHEDFVKIRSHCTSCGYQLRWFDLIPIVSWVIYGGKCRKCGQKISAQYPLIEALNGILYVLVGIVYGISIDTILLCLASSILVAISVIDFRTMIIPPGLNIAIGILGVIRMLFDLRHFLEYIIGFAAVAGFLLILYVISKGRWIGGGDIKLMAATGLLIGWKLNILAFFLGCIYGSIIHLIRMKISGKGHVLALGPYLAGGVMTAVLVGEKIINWYFGTIM</sequence>
<evidence type="ECO:0000256" key="6">
    <source>
        <dbReference type="ARBA" id="ARBA00023136"/>
    </source>
</evidence>
<reference evidence="11" key="1">
    <citation type="submission" date="2016-11" db="EMBL/GenBank/DDBJ databases">
        <authorList>
            <person name="Varghese N."/>
            <person name="Submissions S."/>
        </authorList>
    </citation>
    <scope>NUCLEOTIDE SEQUENCE [LARGE SCALE GENOMIC DNA]</scope>
    <source>
        <strain evidence="11">DSM 3071</strain>
    </source>
</reference>
<dbReference type="STRING" id="1121131.SAMN02745229_03752"/>
<feature type="transmembrane region" description="Helical" evidence="7">
    <location>
        <begin position="224"/>
        <end position="248"/>
    </location>
</feature>
<dbReference type="Proteomes" id="UP000184278">
    <property type="component" value="Unassembled WGS sequence"/>
</dbReference>
<keyword evidence="10" id="KW-0808">Transferase</keyword>
<feature type="domain" description="Prepilin type IV endopeptidase peptidase" evidence="8">
    <location>
        <begin position="108"/>
        <end position="209"/>
    </location>
</feature>
<evidence type="ECO:0000256" key="4">
    <source>
        <dbReference type="ARBA" id="ARBA00022692"/>
    </source>
</evidence>
<dbReference type="GO" id="GO:0032259">
    <property type="term" value="P:methylation"/>
    <property type="evidence" value="ECO:0007669"/>
    <property type="project" value="UniProtKB-KW"/>
</dbReference>
<dbReference type="GO" id="GO:0008168">
    <property type="term" value="F:methyltransferase activity"/>
    <property type="evidence" value="ECO:0007669"/>
    <property type="project" value="UniProtKB-KW"/>
</dbReference>
<comment type="similarity">
    <text evidence="2">Belongs to the peptidase A24 family.</text>
</comment>
<accession>A0A1M6EMV2</accession>
<keyword evidence="10" id="KW-0489">Methyltransferase</keyword>
<evidence type="ECO:0000259" key="8">
    <source>
        <dbReference type="Pfam" id="PF01478"/>
    </source>
</evidence>
<evidence type="ECO:0000256" key="3">
    <source>
        <dbReference type="ARBA" id="ARBA00022475"/>
    </source>
</evidence>
<dbReference type="RefSeq" id="WP_073390031.1">
    <property type="nucleotide sequence ID" value="NZ_FQXK01000044.1"/>
</dbReference>
<evidence type="ECO:0000256" key="1">
    <source>
        <dbReference type="ARBA" id="ARBA00004651"/>
    </source>
</evidence>
<feature type="domain" description="Prepilin peptidase A24 N-terminal" evidence="9">
    <location>
        <begin position="14"/>
        <end position="94"/>
    </location>
</feature>
<keyword evidence="6 7" id="KW-0472">Membrane</keyword>
<organism evidence="10 11">
    <name type="scientific">Butyrivibrio fibrisolvens DSM 3071</name>
    <dbReference type="NCBI Taxonomy" id="1121131"/>
    <lineage>
        <taxon>Bacteria</taxon>
        <taxon>Bacillati</taxon>
        <taxon>Bacillota</taxon>
        <taxon>Clostridia</taxon>
        <taxon>Lachnospirales</taxon>
        <taxon>Lachnospiraceae</taxon>
        <taxon>Butyrivibrio</taxon>
    </lineage>
</organism>
<evidence type="ECO:0000256" key="5">
    <source>
        <dbReference type="ARBA" id="ARBA00022989"/>
    </source>
</evidence>
<dbReference type="GeneID" id="89510312"/>
<dbReference type="Pfam" id="PF06750">
    <property type="entry name" value="A24_N_bact"/>
    <property type="match status" value="1"/>
</dbReference>
<dbReference type="GO" id="GO:0005886">
    <property type="term" value="C:plasma membrane"/>
    <property type="evidence" value="ECO:0007669"/>
    <property type="project" value="UniProtKB-SubCell"/>
</dbReference>
<dbReference type="InterPro" id="IPR000045">
    <property type="entry name" value="Prepilin_IV_endopep_pep"/>
</dbReference>
<keyword evidence="3" id="KW-1003">Cell membrane</keyword>
<dbReference type="GO" id="GO:0004190">
    <property type="term" value="F:aspartic-type endopeptidase activity"/>
    <property type="evidence" value="ECO:0007669"/>
    <property type="project" value="InterPro"/>
</dbReference>
<protein>
    <submittedName>
        <fullName evidence="10">Leader peptidase (Prepilin peptidase) / N-methyltransferase</fullName>
    </submittedName>
</protein>
<dbReference type="Pfam" id="PF01478">
    <property type="entry name" value="Peptidase_A24"/>
    <property type="match status" value="1"/>
</dbReference>
<dbReference type="AlphaFoldDB" id="A0A1M6EMV2"/>
<dbReference type="PANTHER" id="PTHR30487:SF0">
    <property type="entry name" value="PREPILIN LEADER PEPTIDASE_N-METHYLTRANSFERASE-RELATED"/>
    <property type="match status" value="1"/>
</dbReference>
<feature type="transmembrane region" description="Helical" evidence="7">
    <location>
        <begin position="189"/>
        <end position="212"/>
    </location>
</feature>
<keyword evidence="5 7" id="KW-1133">Transmembrane helix</keyword>
<keyword evidence="11" id="KW-1185">Reference proteome</keyword>
<comment type="subcellular location">
    <subcellularLocation>
        <location evidence="1">Cell membrane</location>
        <topology evidence="1">Multi-pass membrane protein</topology>
    </subcellularLocation>
</comment>
<dbReference type="Gene3D" id="1.20.120.1220">
    <property type="match status" value="1"/>
</dbReference>
<dbReference type="PANTHER" id="PTHR30487">
    <property type="entry name" value="TYPE 4 PREPILIN-LIKE PROTEINS LEADER PEPTIDE-PROCESSING ENZYME"/>
    <property type="match status" value="1"/>
</dbReference>
<dbReference type="OrthoDB" id="9789291at2"/>
<keyword evidence="4 7" id="KW-0812">Transmembrane</keyword>
<gene>
    <name evidence="10" type="ORF">SAMN02745229_03752</name>
</gene>
<dbReference type="GO" id="GO:0006465">
    <property type="term" value="P:signal peptide processing"/>
    <property type="evidence" value="ECO:0007669"/>
    <property type="project" value="TreeGrafter"/>
</dbReference>
<feature type="transmembrane region" description="Helical" evidence="7">
    <location>
        <begin position="149"/>
        <end position="169"/>
    </location>
</feature>
<name>A0A1M6EMV2_BUTFI</name>
<dbReference type="InterPro" id="IPR010627">
    <property type="entry name" value="Prepilin_pept_A24_N"/>
</dbReference>
<evidence type="ECO:0000259" key="9">
    <source>
        <dbReference type="Pfam" id="PF06750"/>
    </source>
</evidence>
<feature type="transmembrane region" description="Helical" evidence="7">
    <location>
        <begin position="88"/>
        <end position="119"/>
    </location>
</feature>